<organism evidence="1 2">
    <name type="scientific">Qipengyuania gelatinilytica</name>
    <dbReference type="NCBI Taxonomy" id="2867231"/>
    <lineage>
        <taxon>Bacteria</taxon>
        <taxon>Pseudomonadati</taxon>
        <taxon>Pseudomonadota</taxon>
        <taxon>Alphaproteobacteria</taxon>
        <taxon>Sphingomonadales</taxon>
        <taxon>Erythrobacteraceae</taxon>
        <taxon>Qipengyuania</taxon>
    </lineage>
</organism>
<dbReference type="Pfam" id="PF01263">
    <property type="entry name" value="Aldose_epim"/>
    <property type="match status" value="1"/>
</dbReference>
<proteinExistence type="predicted"/>
<dbReference type="SUPFAM" id="SSF74650">
    <property type="entry name" value="Galactose mutarotase-like"/>
    <property type="match status" value="1"/>
</dbReference>
<dbReference type="RefSeq" id="WP_221431918.1">
    <property type="nucleotide sequence ID" value="NZ_CP081294.1"/>
</dbReference>
<reference evidence="1 2" key="1">
    <citation type="submission" date="2021-08" db="EMBL/GenBank/DDBJ databases">
        <title>Comparative Genomics Analysis of the Genus Qipengyuania Reveals Extensive Genetic Diversity and Metabolic Versatility, Including the Description of Fifteen Novel Species.</title>
        <authorList>
            <person name="Liu Y."/>
        </authorList>
    </citation>
    <scope>NUCLEOTIDE SEQUENCE [LARGE SCALE GENOMIC DNA]</scope>
    <source>
        <strain evidence="1 2">1NDH1</strain>
    </source>
</reference>
<dbReference type="Gene3D" id="2.70.98.10">
    <property type="match status" value="1"/>
</dbReference>
<evidence type="ECO:0000313" key="1">
    <source>
        <dbReference type="EMBL" id="QZD96194.1"/>
    </source>
</evidence>
<dbReference type="EMBL" id="CP081294">
    <property type="protein sequence ID" value="QZD96194.1"/>
    <property type="molecule type" value="Genomic_DNA"/>
</dbReference>
<dbReference type="InterPro" id="IPR008183">
    <property type="entry name" value="Aldose_1/G6P_1-epimerase"/>
</dbReference>
<sequence>MIRLESGPSTLEVDPVLGGSILSARWHGMDIMRPMQGDDVLSASYFPLAPYSNRIAGSAFSWRGDEVVLRPNHPGDPASPAIHGVGWTSEWVVNDLGPASVSLDLEHEANADWPWTFVARQDFALARDGLCLSLSLRNMGESAMPAGLGFHPYFPRSSRTLYRGLHSGEWETDAGCIPTRLHRAPQPQDWWQGLPVATRIVDTVYTGRNGPLTIEWPKRGIGLIMTPSDDLAFTTVYVPAGEDIFCVEPVTHMTDAFNRDRPDSGMRLLEAGESWSVDLTLEYVRL</sequence>
<accession>A0ABX9A7F5</accession>
<name>A0ABX9A7F5_9SPHN</name>
<protein>
    <submittedName>
        <fullName evidence="1">Aldose 1-epimerase</fullName>
    </submittedName>
</protein>
<dbReference type="InterPro" id="IPR014718">
    <property type="entry name" value="GH-type_carb-bd"/>
</dbReference>
<gene>
    <name evidence="1" type="ORF">K3136_05760</name>
</gene>
<dbReference type="CDD" id="cd09021">
    <property type="entry name" value="Aldose_epim_Ec_YphB"/>
    <property type="match status" value="1"/>
</dbReference>
<evidence type="ECO:0000313" key="2">
    <source>
        <dbReference type="Proteomes" id="UP000824321"/>
    </source>
</evidence>
<dbReference type="InterPro" id="IPR011013">
    <property type="entry name" value="Gal_mutarotase_sf_dom"/>
</dbReference>
<keyword evidence="2" id="KW-1185">Reference proteome</keyword>
<dbReference type="Proteomes" id="UP000824321">
    <property type="component" value="Chromosome"/>
</dbReference>